<dbReference type="InterPro" id="IPR001753">
    <property type="entry name" value="Enoyl-CoA_hydra/iso"/>
</dbReference>
<dbReference type="NCBIfam" id="NF004794">
    <property type="entry name" value="PRK06142.1"/>
    <property type="match status" value="1"/>
</dbReference>
<dbReference type="PROSITE" id="PS00166">
    <property type="entry name" value="ENOYL_COA_HYDRATASE"/>
    <property type="match status" value="1"/>
</dbReference>
<dbReference type="GO" id="GO:0006635">
    <property type="term" value="P:fatty acid beta-oxidation"/>
    <property type="evidence" value="ECO:0007669"/>
    <property type="project" value="UniProtKB-UniPathway"/>
</dbReference>
<dbReference type="UniPathway" id="UPA00659"/>
<dbReference type="InterPro" id="IPR029045">
    <property type="entry name" value="ClpP/crotonase-like_dom_sf"/>
</dbReference>
<evidence type="ECO:0000256" key="6">
    <source>
        <dbReference type="RuleBase" id="RU003707"/>
    </source>
</evidence>
<dbReference type="EMBL" id="FMUX01000011">
    <property type="protein sequence ID" value="SCY55138.1"/>
    <property type="molecule type" value="Genomic_DNA"/>
</dbReference>
<evidence type="ECO:0000256" key="1">
    <source>
        <dbReference type="ARBA" id="ARBA00005005"/>
    </source>
</evidence>
<dbReference type="Pfam" id="PF00378">
    <property type="entry name" value="ECH_1"/>
    <property type="match status" value="1"/>
</dbReference>
<evidence type="ECO:0000256" key="4">
    <source>
        <dbReference type="ARBA" id="ARBA00023098"/>
    </source>
</evidence>
<keyword evidence="4" id="KW-0443">Lipid metabolism</keyword>
<dbReference type="FunFam" id="1.10.12.10:FF:000004">
    <property type="entry name" value="Delta3,5-delta2,4-dienoyl-CoA isomerase"/>
    <property type="match status" value="1"/>
</dbReference>
<protein>
    <submittedName>
        <fullName evidence="7">Enoyl-CoA hydratase</fullName>
    </submittedName>
</protein>
<name>A0A1G5GWX4_9BACT</name>
<organism evidence="7 8">
    <name type="scientific">Desulfoluna spongiiphila</name>
    <dbReference type="NCBI Taxonomy" id="419481"/>
    <lineage>
        <taxon>Bacteria</taxon>
        <taxon>Pseudomonadati</taxon>
        <taxon>Thermodesulfobacteriota</taxon>
        <taxon>Desulfobacteria</taxon>
        <taxon>Desulfobacterales</taxon>
        <taxon>Desulfolunaceae</taxon>
        <taxon>Desulfoluna</taxon>
    </lineage>
</organism>
<dbReference type="STRING" id="419481.SAMN05216233_111143"/>
<comment type="pathway">
    <text evidence="1">Lipid metabolism; fatty acid beta-oxidation.</text>
</comment>
<evidence type="ECO:0000313" key="8">
    <source>
        <dbReference type="Proteomes" id="UP000198870"/>
    </source>
</evidence>
<dbReference type="InterPro" id="IPR018376">
    <property type="entry name" value="Enoyl-CoA_hyd/isom_CS"/>
</dbReference>
<dbReference type="Gene3D" id="3.90.226.10">
    <property type="entry name" value="2-enoyl-CoA Hydratase, Chain A, domain 1"/>
    <property type="match status" value="1"/>
</dbReference>
<dbReference type="RefSeq" id="WP_092211729.1">
    <property type="nucleotide sequence ID" value="NZ_FMUX01000011.1"/>
</dbReference>
<dbReference type="InterPro" id="IPR014748">
    <property type="entry name" value="Enoyl-CoA_hydra_C"/>
</dbReference>
<proteinExistence type="inferred from homology"/>
<dbReference type="CDD" id="cd06558">
    <property type="entry name" value="crotonase-like"/>
    <property type="match status" value="1"/>
</dbReference>
<keyword evidence="3" id="KW-0276">Fatty acid metabolism</keyword>
<keyword evidence="5" id="KW-0413">Isomerase</keyword>
<dbReference type="InterPro" id="IPR045002">
    <property type="entry name" value="Ech1-like"/>
</dbReference>
<keyword evidence="8" id="KW-1185">Reference proteome</keyword>
<evidence type="ECO:0000313" key="7">
    <source>
        <dbReference type="EMBL" id="SCY55138.1"/>
    </source>
</evidence>
<dbReference type="AlphaFoldDB" id="A0A1G5GWX4"/>
<dbReference type="PANTHER" id="PTHR43149">
    <property type="entry name" value="ENOYL-COA HYDRATASE"/>
    <property type="match status" value="1"/>
</dbReference>
<accession>A0A1G5GWX4</accession>
<dbReference type="GO" id="GO:0016853">
    <property type="term" value="F:isomerase activity"/>
    <property type="evidence" value="ECO:0007669"/>
    <property type="project" value="UniProtKB-KW"/>
</dbReference>
<evidence type="ECO:0000256" key="3">
    <source>
        <dbReference type="ARBA" id="ARBA00022832"/>
    </source>
</evidence>
<dbReference type="Gene3D" id="1.10.12.10">
    <property type="entry name" value="Lyase 2-enoyl-coa Hydratase, Chain A, domain 2"/>
    <property type="match status" value="1"/>
</dbReference>
<comment type="similarity">
    <text evidence="2 6">Belongs to the enoyl-CoA hydratase/isomerase family.</text>
</comment>
<evidence type="ECO:0000256" key="2">
    <source>
        <dbReference type="ARBA" id="ARBA00005254"/>
    </source>
</evidence>
<dbReference type="OrthoDB" id="5365311at2"/>
<dbReference type="SUPFAM" id="SSF52096">
    <property type="entry name" value="ClpP/crotonase"/>
    <property type="match status" value="1"/>
</dbReference>
<dbReference type="Proteomes" id="UP000198870">
    <property type="component" value="Unassembled WGS sequence"/>
</dbReference>
<gene>
    <name evidence="7" type="ORF">SAMN05216233_111143</name>
</gene>
<sequence>MSESKYYLVEKKGHVAWVWFNRADKKNAMNQDAWMDSPAVFKELDEDPEVRVIVVAGKGDAFCAGIDLIGMVGSMPELMENEQKGGLKWKLLKKIYPLQETMSAMEKCRKPVIAAIHGFCIGAGLDFVTACDIRLCTEDATFCLKETAIGFVADVGVLQRLPFIVGQGVTREMAYTAKTIDSRRALDVNLVNEVFEDADALFAGAQAMADGIAANPPIAVQASKDVLNHGTEASVADGLKYVASISSNIIPSHDLIEAFTAFAEKRKPVFTGN</sequence>
<evidence type="ECO:0000256" key="5">
    <source>
        <dbReference type="ARBA" id="ARBA00023235"/>
    </source>
</evidence>
<reference evidence="7 8" key="1">
    <citation type="submission" date="2016-10" db="EMBL/GenBank/DDBJ databases">
        <authorList>
            <person name="de Groot N.N."/>
        </authorList>
    </citation>
    <scope>NUCLEOTIDE SEQUENCE [LARGE SCALE GENOMIC DNA]</scope>
    <source>
        <strain evidence="7 8">AA1</strain>
    </source>
</reference>